<dbReference type="InterPro" id="IPR029057">
    <property type="entry name" value="PRTase-like"/>
</dbReference>
<gene>
    <name evidence="3" type="ORF">AVDCRST_MAG07-3071</name>
</gene>
<comment type="similarity">
    <text evidence="1">Belongs to the ComF/GntX family.</text>
</comment>
<dbReference type="AlphaFoldDB" id="A0A6J4M6W0"/>
<dbReference type="PANTHER" id="PTHR47505">
    <property type="entry name" value="DNA UTILIZATION PROTEIN YHGH"/>
    <property type="match status" value="1"/>
</dbReference>
<dbReference type="PANTHER" id="PTHR47505:SF1">
    <property type="entry name" value="DNA UTILIZATION PROTEIN YHGH"/>
    <property type="match status" value="1"/>
</dbReference>
<reference evidence="3" key="1">
    <citation type="submission" date="2020-02" db="EMBL/GenBank/DDBJ databases">
        <authorList>
            <person name="Meier V. D."/>
        </authorList>
    </citation>
    <scope>NUCLEOTIDE SEQUENCE</scope>
    <source>
        <strain evidence="3">AVDCRST_MAG07</strain>
    </source>
</reference>
<evidence type="ECO:0000313" key="3">
    <source>
        <dbReference type="EMBL" id="CAA9351826.1"/>
    </source>
</evidence>
<evidence type="ECO:0000259" key="2">
    <source>
        <dbReference type="Pfam" id="PF00156"/>
    </source>
</evidence>
<feature type="domain" description="Phosphoribosyltransferase" evidence="2">
    <location>
        <begin position="205"/>
        <end position="250"/>
    </location>
</feature>
<dbReference type="EMBL" id="CADCUB010000145">
    <property type="protein sequence ID" value="CAA9351826.1"/>
    <property type="molecule type" value="Genomic_DNA"/>
</dbReference>
<dbReference type="Gene3D" id="3.40.50.2020">
    <property type="match status" value="1"/>
</dbReference>
<organism evidence="3">
    <name type="scientific">uncultured Frankineae bacterium</name>
    <dbReference type="NCBI Taxonomy" id="437475"/>
    <lineage>
        <taxon>Bacteria</taxon>
        <taxon>Bacillati</taxon>
        <taxon>Actinomycetota</taxon>
        <taxon>Actinomycetes</taxon>
        <taxon>Frankiales</taxon>
        <taxon>environmental samples</taxon>
    </lineage>
</organism>
<dbReference type="Pfam" id="PF00156">
    <property type="entry name" value="Pribosyltran"/>
    <property type="match status" value="1"/>
</dbReference>
<dbReference type="CDD" id="cd06223">
    <property type="entry name" value="PRTases_typeI"/>
    <property type="match status" value="1"/>
</dbReference>
<protein>
    <recommendedName>
        <fullName evidence="2">Phosphoribosyltransferase domain-containing protein</fullName>
    </recommendedName>
</protein>
<evidence type="ECO:0000256" key="1">
    <source>
        <dbReference type="ARBA" id="ARBA00008007"/>
    </source>
</evidence>
<dbReference type="SUPFAM" id="SSF53271">
    <property type="entry name" value="PRTase-like"/>
    <property type="match status" value="1"/>
</dbReference>
<sequence>MRPVDGAGAVPLDLARVDPPPAGFPDCVTCPYWTTGSPRLCFSCASAPTAVSGPVCGLCCQELVDGACPNTVCRLPDPEFSRIFTVLEHPEPMWTAVWRYKYDEDKRWAQVLARLLVGYLEQHRADLEHYDAITTCALYVGPQANRLWDHLRLVLDAAQELGPDWPFRPDLIRKAVPTGRFLGIGVEDRRRIAEGELRDALTVPEPQEVRGQRVIVLDDVYSEGFSMREMARVLRRAGAAEVAGLVFARRKGG</sequence>
<proteinExistence type="inferred from homology"/>
<dbReference type="InterPro" id="IPR000836">
    <property type="entry name" value="PRTase_dom"/>
</dbReference>
<accession>A0A6J4M6W0</accession>
<dbReference type="InterPro" id="IPR051910">
    <property type="entry name" value="ComF/GntX_DNA_util-trans"/>
</dbReference>
<name>A0A6J4M6W0_9ACTN</name>